<evidence type="ECO:0000313" key="3">
    <source>
        <dbReference type="Proteomes" id="UP000886595"/>
    </source>
</evidence>
<dbReference type="AlphaFoldDB" id="A0A8X7VMJ6"/>
<evidence type="ECO:0000256" key="1">
    <source>
        <dbReference type="SAM" id="MobiDB-lite"/>
    </source>
</evidence>
<gene>
    <name evidence="2" type="ORF">Bca52824_017416</name>
</gene>
<feature type="region of interest" description="Disordered" evidence="1">
    <location>
        <begin position="98"/>
        <end position="128"/>
    </location>
</feature>
<accession>A0A8X7VMJ6</accession>
<comment type="caution">
    <text evidence="2">The sequence shown here is derived from an EMBL/GenBank/DDBJ whole genome shotgun (WGS) entry which is preliminary data.</text>
</comment>
<sequence length="128" mass="14875">MERDYTGGEYLKRNRYPLQELPVVGIAILYLGRKRSDPRWLTSGSGFVSDALKSELIPHKNRRTTKIRSLHRENRYGILSDLELKKVPHGTRTVHAPSVEFRCRRNKRRGVGDLDQPTEMLEKETSSR</sequence>
<reference evidence="2 3" key="1">
    <citation type="submission" date="2020-02" db="EMBL/GenBank/DDBJ databases">
        <authorList>
            <person name="Ma Q."/>
            <person name="Huang Y."/>
            <person name="Song X."/>
            <person name="Pei D."/>
        </authorList>
    </citation>
    <scope>NUCLEOTIDE SEQUENCE [LARGE SCALE GENOMIC DNA]</scope>
    <source>
        <strain evidence="2">Sxm20200214</strain>
        <tissue evidence="2">Leaf</tissue>
    </source>
</reference>
<name>A0A8X7VMJ6_BRACI</name>
<dbReference type="EMBL" id="JAAMPC010000004">
    <property type="protein sequence ID" value="KAG2314294.1"/>
    <property type="molecule type" value="Genomic_DNA"/>
</dbReference>
<protein>
    <submittedName>
        <fullName evidence="2">Uncharacterized protein</fullName>
    </submittedName>
</protein>
<organism evidence="2 3">
    <name type="scientific">Brassica carinata</name>
    <name type="common">Ethiopian mustard</name>
    <name type="synonym">Abyssinian cabbage</name>
    <dbReference type="NCBI Taxonomy" id="52824"/>
    <lineage>
        <taxon>Eukaryota</taxon>
        <taxon>Viridiplantae</taxon>
        <taxon>Streptophyta</taxon>
        <taxon>Embryophyta</taxon>
        <taxon>Tracheophyta</taxon>
        <taxon>Spermatophyta</taxon>
        <taxon>Magnoliopsida</taxon>
        <taxon>eudicotyledons</taxon>
        <taxon>Gunneridae</taxon>
        <taxon>Pentapetalae</taxon>
        <taxon>rosids</taxon>
        <taxon>malvids</taxon>
        <taxon>Brassicales</taxon>
        <taxon>Brassicaceae</taxon>
        <taxon>Brassiceae</taxon>
        <taxon>Brassica</taxon>
    </lineage>
</organism>
<dbReference type="Proteomes" id="UP000886595">
    <property type="component" value="Unassembled WGS sequence"/>
</dbReference>
<keyword evidence="3" id="KW-1185">Reference proteome</keyword>
<evidence type="ECO:0000313" key="2">
    <source>
        <dbReference type="EMBL" id="KAG2314294.1"/>
    </source>
</evidence>
<proteinExistence type="predicted"/>